<dbReference type="Pfam" id="PF00034">
    <property type="entry name" value="Cytochrom_C"/>
    <property type="match status" value="1"/>
</dbReference>
<dbReference type="OrthoDB" id="9805828at2"/>
<dbReference type="PANTHER" id="PTHR11961">
    <property type="entry name" value="CYTOCHROME C"/>
    <property type="match status" value="1"/>
</dbReference>
<keyword evidence="2 6" id="KW-0349">Heme</keyword>
<organism evidence="9 10">
    <name type="scientific">Motiliproteus coralliicola</name>
    <dbReference type="NCBI Taxonomy" id="2283196"/>
    <lineage>
        <taxon>Bacteria</taxon>
        <taxon>Pseudomonadati</taxon>
        <taxon>Pseudomonadota</taxon>
        <taxon>Gammaproteobacteria</taxon>
        <taxon>Oceanospirillales</taxon>
        <taxon>Oceanospirillaceae</taxon>
        <taxon>Motiliproteus</taxon>
    </lineage>
</organism>
<keyword evidence="3 6" id="KW-0479">Metal-binding</keyword>
<sequence>MNRAMVAAIVLSVAGMSSQAQAAKFDPSESLANFQPELSEEFKQLLREGDVEAGADFFERKCANCHDVAKDGIHNKGPLLWNLFGRKAGSIKEFEYSEAMINSGHSWDYATINYYLTRTDRAVPGRIMNFRGIRKDKQRADLLLYLRQFNDNPPALP</sequence>
<evidence type="ECO:0000313" key="9">
    <source>
        <dbReference type="EMBL" id="RDE22880.1"/>
    </source>
</evidence>
<evidence type="ECO:0000256" key="1">
    <source>
        <dbReference type="ARBA" id="ARBA00022448"/>
    </source>
</evidence>
<keyword evidence="7" id="KW-0732">Signal</keyword>
<dbReference type="GO" id="GO:0020037">
    <property type="term" value="F:heme binding"/>
    <property type="evidence" value="ECO:0007669"/>
    <property type="project" value="InterPro"/>
</dbReference>
<comment type="caution">
    <text evidence="9">The sequence shown here is derived from an EMBL/GenBank/DDBJ whole genome shotgun (WGS) entry which is preliminary data.</text>
</comment>
<evidence type="ECO:0000256" key="2">
    <source>
        <dbReference type="ARBA" id="ARBA00022617"/>
    </source>
</evidence>
<dbReference type="EMBL" id="QQOH01000002">
    <property type="protein sequence ID" value="RDE22880.1"/>
    <property type="molecule type" value="Genomic_DNA"/>
</dbReference>
<protein>
    <recommendedName>
        <fullName evidence="8">Cytochrome c domain-containing protein</fullName>
    </recommendedName>
</protein>
<keyword evidence="10" id="KW-1185">Reference proteome</keyword>
<keyword evidence="4" id="KW-0249">Electron transport</keyword>
<dbReference type="InterPro" id="IPR009056">
    <property type="entry name" value="Cyt_c-like_dom"/>
</dbReference>
<dbReference type="GO" id="GO:0046872">
    <property type="term" value="F:metal ion binding"/>
    <property type="evidence" value="ECO:0007669"/>
    <property type="project" value="UniProtKB-KW"/>
</dbReference>
<proteinExistence type="predicted"/>
<keyword evidence="1" id="KW-0813">Transport</keyword>
<gene>
    <name evidence="9" type="ORF">DV711_09985</name>
</gene>
<dbReference type="Proteomes" id="UP000253769">
    <property type="component" value="Unassembled WGS sequence"/>
</dbReference>
<feature type="chain" id="PRO_5016713429" description="Cytochrome c domain-containing protein" evidence="7">
    <location>
        <begin position="23"/>
        <end position="157"/>
    </location>
</feature>
<dbReference type="InterPro" id="IPR002327">
    <property type="entry name" value="Cyt_c_1A/1B"/>
</dbReference>
<reference evidence="9 10" key="1">
    <citation type="submission" date="2018-07" db="EMBL/GenBank/DDBJ databases">
        <title>Motiliproteus coralliicola sp. nov., a bacterium isolated from Coral.</title>
        <authorList>
            <person name="Wang G."/>
        </authorList>
    </citation>
    <scope>NUCLEOTIDE SEQUENCE [LARGE SCALE GENOMIC DNA]</scope>
    <source>
        <strain evidence="9 10">C34</strain>
    </source>
</reference>
<accession>A0A369WLC1</accession>
<evidence type="ECO:0000313" key="10">
    <source>
        <dbReference type="Proteomes" id="UP000253769"/>
    </source>
</evidence>
<keyword evidence="5 6" id="KW-0408">Iron</keyword>
<evidence type="ECO:0000256" key="4">
    <source>
        <dbReference type="ARBA" id="ARBA00022982"/>
    </source>
</evidence>
<dbReference type="Gene3D" id="1.10.760.10">
    <property type="entry name" value="Cytochrome c-like domain"/>
    <property type="match status" value="1"/>
</dbReference>
<name>A0A369WLC1_9GAMM</name>
<dbReference type="GO" id="GO:0009055">
    <property type="term" value="F:electron transfer activity"/>
    <property type="evidence" value="ECO:0007669"/>
    <property type="project" value="InterPro"/>
</dbReference>
<dbReference type="PRINTS" id="PR00604">
    <property type="entry name" value="CYTCHRMECIAB"/>
</dbReference>
<evidence type="ECO:0000256" key="3">
    <source>
        <dbReference type="ARBA" id="ARBA00022723"/>
    </source>
</evidence>
<feature type="domain" description="Cytochrome c" evidence="8">
    <location>
        <begin position="49"/>
        <end position="150"/>
    </location>
</feature>
<evidence type="ECO:0000256" key="7">
    <source>
        <dbReference type="SAM" id="SignalP"/>
    </source>
</evidence>
<evidence type="ECO:0000256" key="5">
    <source>
        <dbReference type="ARBA" id="ARBA00023004"/>
    </source>
</evidence>
<feature type="signal peptide" evidence="7">
    <location>
        <begin position="1"/>
        <end position="22"/>
    </location>
</feature>
<dbReference type="RefSeq" id="WP_114695514.1">
    <property type="nucleotide sequence ID" value="NZ_QQOH01000002.1"/>
</dbReference>
<dbReference type="PROSITE" id="PS51007">
    <property type="entry name" value="CYTC"/>
    <property type="match status" value="1"/>
</dbReference>
<evidence type="ECO:0000259" key="8">
    <source>
        <dbReference type="PROSITE" id="PS51007"/>
    </source>
</evidence>
<dbReference type="SUPFAM" id="SSF46626">
    <property type="entry name" value="Cytochrome c"/>
    <property type="match status" value="1"/>
</dbReference>
<dbReference type="InterPro" id="IPR036909">
    <property type="entry name" value="Cyt_c-like_dom_sf"/>
</dbReference>
<dbReference type="AlphaFoldDB" id="A0A369WLC1"/>
<evidence type="ECO:0000256" key="6">
    <source>
        <dbReference type="PROSITE-ProRule" id="PRU00433"/>
    </source>
</evidence>